<sequence length="411" mass="46161">MNFLAFIYAAVSAEVLLYPCCSPNIKQGLNDTLYINCSFLNIILSTVYPQTQMQLNALFRIICDRPHHALSATLTLLEISPTVALPSFFGLSSFVLKERKTEKEDEDEKERSLLRYDNGDYNKRSQFLSHSPVLTSPINASRFQRPDRCYKGSLDLHANCYVQNEYAAVLHGGHFTTFGRAINSTCERTVCLHAKRQRHAVPHTGNPSSWDPSLASLRLVKGLWTGGGRMGEWVVVGSAAGLVSWLVGRSERANAAPCASSLYLDDKEPNLTQWNGRMVMETAFNLHRRSLFVDSLKVGVLLARSGPLASLFALYFASLHFAMKRALMGLTSSLREEAQGTFFPGDRENWERVEENIVIFHRENRRLFAQGNQATSNEPIIKWNCLRSYGSRGGRIGQSGWAWYPPSLSQQ</sequence>
<organism evidence="1 2">
    <name type="scientific">Atta colombica</name>
    <dbReference type="NCBI Taxonomy" id="520822"/>
    <lineage>
        <taxon>Eukaryota</taxon>
        <taxon>Metazoa</taxon>
        <taxon>Ecdysozoa</taxon>
        <taxon>Arthropoda</taxon>
        <taxon>Hexapoda</taxon>
        <taxon>Insecta</taxon>
        <taxon>Pterygota</taxon>
        <taxon>Neoptera</taxon>
        <taxon>Endopterygota</taxon>
        <taxon>Hymenoptera</taxon>
        <taxon>Apocrita</taxon>
        <taxon>Aculeata</taxon>
        <taxon>Formicoidea</taxon>
        <taxon>Formicidae</taxon>
        <taxon>Myrmicinae</taxon>
        <taxon>Atta</taxon>
    </lineage>
</organism>
<dbReference type="AlphaFoldDB" id="A0A195BI01"/>
<proteinExistence type="predicted"/>
<dbReference type="Proteomes" id="UP000078540">
    <property type="component" value="Unassembled WGS sequence"/>
</dbReference>
<protein>
    <submittedName>
        <fullName evidence="1">Uncharacterized protein</fullName>
    </submittedName>
</protein>
<name>A0A195BI01_9HYME</name>
<reference evidence="1 2" key="1">
    <citation type="submission" date="2015-09" db="EMBL/GenBank/DDBJ databases">
        <title>Atta colombica WGS genome.</title>
        <authorList>
            <person name="Nygaard S."/>
            <person name="Hu H."/>
            <person name="Boomsma J."/>
            <person name="Zhang G."/>
        </authorList>
    </citation>
    <scope>NUCLEOTIDE SEQUENCE [LARGE SCALE GENOMIC DNA]</scope>
    <source>
        <strain evidence="1">Treedump-2</strain>
        <tissue evidence="1">Whole body</tissue>
    </source>
</reference>
<accession>A0A195BI01</accession>
<keyword evidence="2" id="KW-1185">Reference proteome</keyword>
<gene>
    <name evidence="1" type="ORF">ALC53_05720</name>
</gene>
<dbReference type="EMBL" id="KQ976476">
    <property type="protein sequence ID" value="KYM83860.1"/>
    <property type="molecule type" value="Genomic_DNA"/>
</dbReference>
<evidence type="ECO:0000313" key="1">
    <source>
        <dbReference type="EMBL" id="KYM83860.1"/>
    </source>
</evidence>
<evidence type="ECO:0000313" key="2">
    <source>
        <dbReference type="Proteomes" id="UP000078540"/>
    </source>
</evidence>